<dbReference type="InterPro" id="IPR004568">
    <property type="entry name" value="Ppantetheine-prot_Trfase_dom"/>
</dbReference>
<feature type="binding site" evidence="8">
    <location>
        <position position="57"/>
    </location>
    <ligand>
        <name>Mg(2+)</name>
        <dbReference type="ChEBI" id="CHEBI:18420"/>
    </ligand>
</feature>
<accession>A0A2D2D1N1</accession>
<proteinExistence type="inferred from homology"/>
<feature type="binding site" evidence="8">
    <location>
        <position position="8"/>
    </location>
    <ligand>
        <name>Mg(2+)</name>
        <dbReference type="ChEBI" id="CHEBI:18420"/>
    </ligand>
</feature>
<evidence type="ECO:0000256" key="7">
    <source>
        <dbReference type="ARBA" id="ARBA00023160"/>
    </source>
</evidence>
<dbReference type="NCBIfam" id="TIGR00516">
    <property type="entry name" value="acpS"/>
    <property type="match status" value="1"/>
</dbReference>
<comment type="subcellular location">
    <subcellularLocation>
        <location evidence="8">Cytoplasm</location>
    </subcellularLocation>
</comment>
<dbReference type="GO" id="GO:0006633">
    <property type="term" value="P:fatty acid biosynthetic process"/>
    <property type="evidence" value="ECO:0007669"/>
    <property type="project" value="UniProtKB-UniRule"/>
</dbReference>
<comment type="similarity">
    <text evidence="8">Belongs to the P-Pant transferase superfamily. AcpS family.</text>
</comment>
<name>A0A2D2D1N1_METT3</name>
<reference evidence="11" key="1">
    <citation type="submission" date="2017-10" db="EMBL/GenBank/DDBJ databases">
        <title>Completed PacBio SMRT sequence of Methylosinus trichosporium OB3b reveals presence of a third large plasmid.</title>
        <authorList>
            <person name="Charles T.C."/>
            <person name="Lynch M.D.J."/>
            <person name="Heil J.R."/>
            <person name="Cheng J."/>
        </authorList>
    </citation>
    <scope>NUCLEOTIDE SEQUENCE [LARGE SCALE GENOMIC DNA]</scope>
    <source>
        <strain evidence="11">OB3b</strain>
    </source>
</reference>
<dbReference type="NCBIfam" id="TIGR00556">
    <property type="entry name" value="pantethn_trn"/>
    <property type="match status" value="1"/>
</dbReference>
<keyword evidence="8" id="KW-0963">Cytoplasm</keyword>
<evidence type="ECO:0000259" key="9">
    <source>
        <dbReference type="Pfam" id="PF01648"/>
    </source>
</evidence>
<evidence type="ECO:0000313" key="10">
    <source>
        <dbReference type="EMBL" id="ATQ68769.1"/>
    </source>
</evidence>
<dbReference type="EC" id="2.7.8.7" evidence="8"/>
<evidence type="ECO:0000256" key="4">
    <source>
        <dbReference type="ARBA" id="ARBA00022832"/>
    </source>
</evidence>
<keyword evidence="5 8" id="KW-0460">Magnesium</keyword>
<comment type="cofactor">
    <cofactor evidence="8">
        <name>Mg(2+)</name>
        <dbReference type="ChEBI" id="CHEBI:18420"/>
    </cofactor>
</comment>
<evidence type="ECO:0000256" key="8">
    <source>
        <dbReference type="HAMAP-Rule" id="MF_00101"/>
    </source>
</evidence>
<dbReference type="STRING" id="595536.GCA_000178815_02476"/>
<keyword evidence="11" id="KW-1185">Reference proteome</keyword>
<feature type="domain" description="4'-phosphopantetheinyl transferase" evidence="9">
    <location>
        <begin position="5"/>
        <end position="119"/>
    </location>
</feature>
<evidence type="ECO:0000256" key="2">
    <source>
        <dbReference type="ARBA" id="ARBA00022679"/>
    </source>
</evidence>
<dbReference type="InterPro" id="IPR008278">
    <property type="entry name" value="4-PPantetheinyl_Trfase_dom"/>
</dbReference>
<dbReference type="HAMAP" id="MF_00101">
    <property type="entry name" value="AcpS"/>
    <property type="match status" value="1"/>
</dbReference>
<keyword evidence="3 8" id="KW-0479">Metal-binding</keyword>
<organism evidence="10 11">
    <name type="scientific">Methylosinus trichosporium (strain ATCC 35070 / NCIMB 11131 / UNIQEM 75 / OB3b)</name>
    <dbReference type="NCBI Taxonomy" id="595536"/>
    <lineage>
        <taxon>Bacteria</taxon>
        <taxon>Pseudomonadati</taxon>
        <taxon>Pseudomonadota</taxon>
        <taxon>Alphaproteobacteria</taxon>
        <taxon>Hyphomicrobiales</taxon>
        <taxon>Methylocystaceae</taxon>
        <taxon>Methylosinus</taxon>
    </lineage>
</organism>
<dbReference type="SUPFAM" id="SSF56214">
    <property type="entry name" value="4'-phosphopantetheinyl transferase"/>
    <property type="match status" value="1"/>
</dbReference>
<keyword evidence="2 8" id="KW-0808">Transferase</keyword>
<keyword evidence="6 8" id="KW-0443">Lipid metabolism</keyword>
<dbReference type="GO" id="GO:0008897">
    <property type="term" value="F:holo-[acyl-carrier-protein] synthase activity"/>
    <property type="evidence" value="ECO:0007669"/>
    <property type="project" value="UniProtKB-UniRule"/>
</dbReference>
<dbReference type="AlphaFoldDB" id="A0A2D2D1N1"/>
<evidence type="ECO:0000256" key="6">
    <source>
        <dbReference type="ARBA" id="ARBA00023098"/>
    </source>
</evidence>
<dbReference type="EMBL" id="CP023737">
    <property type="protein sequence ID" value="ATQ68769.1"/>
    <property type="molecule type" value="Genomic_DNA"/>
</dbReference>
<sequence>MIIGFGSDLCDIRRIEEALERYGERFTRRCFTDVERAKSDGRASRAASYAKRFAAKEACAKALGTGIKDGVGWKTMGVVNLPSGKPTVELTGGAAERLAELAPQGAKIVIHLTLTDEYPLAQAQVLIEAVT</sequence>
<comment type="catalytic activity">
    <reaction evidence="8">
        <text>apo-[ACP] + CoA = holo-[ACP] + adenosine 3',5'-bisphosphate + H(+)</text>
        <dbReference type="Rhea" id="RHEA:12068"/>
        <dbReference type="Rhea" id="RHEA-COMP:9685"/>
        <dbReference type="Rhea" id="RHEA-COMP:9690"/>
        <dbReference type="ChEBI" id="CHEBI:15378"/>
        <dbReference type="ChEBI" id="CHEBI:29999"/>
        <dbReference type="ChEBI" id="CHEBI:57287"/>
        <dbReference type="ChEBI" id="CHEBI:58343"/>
        <dbReference type="ChEBI" id="CHEBI:64479"/>
        <dbReference type="EC" id="2.7.8.7"/>
    </reaction>
</comment>
<dbReference type="Proteomes" id="UP000230709">
    <property type="component" value="Chromosome"/>
</dbReference>
<dbReference type="Pfam" id="PF01648">
    <property type="entry name" value="ACPS"/>
    <property type="match status" value="1"/>
</dbReference>
<evidence type="ECO:0000313" key="11">
    <source>
        <dbReference type="Proteomes" id="UP000230709"/>
    </source>
</evidence>
<dbReference type="RefSeq" id="WP_003608977.1">
    <property type="nucleotide sequence ID" value="NZ_ADVE02000001.1"/>
</dbReference>
<dbReference type="Gene3D" id="3.90.470.20">
    <property type="entry name" value="4'-phosphopantetheinyl transferase domain"/>
    <property type="match status" value="1"/>
</dbReference>
<comment type="function">
    <text evidence="8">Transfers the 4'-phosphopantetheine moiety from coenzyme A to a Ser of acyl-carrier-protein.</text>
</comment>
<dbReference type="InterPro" id="IPR002582">
    <property type="entry name" value="ACPS"/>
</dbReference>
<evidence type="ECO:0000256" key="5">
    <source>
        <dbReference type="ARBA" id="ARBA00022842"/>
    </source>
</evidence>
<keyword evidence="7 8" id="KW-0275">Fatty acid biosynthesis</keyword>
<keyword evidence="1 8" id="KW-0444">Lipid biosynthesis</keyword>
<dbReference type="GO" id="GO:0005737">
    <property type="term" value="C:cytoplasm"/>
    <property type="evidence" value="ECO:0007669"/>
    <property type="project" value="UniProtKB-SubCell"/>
</dbReference>
<protein>
    <recommendedName>
        <fullName evidence="8">Holo-[acyl-carrier-protein] synthase</fullName>
        <shortName evidence="8">Holo-ACP synthase</shortName>
        <ecNumber evidence="8">2.7.8.7</ecNumber>
    </recommendedName>
    <alternativeName>
        <fullName evidence="8">4'-phosphopantetheinyl transferase AcpS</fullName>
    </alternativeName>
</protein>
<dbReference type="KEGG" id="mtw:CQW49_13435"/>
<gene>
    <name evidence="8" type="primary">acpS</name>
    <name evidence="10" type="ORF">CQW49_13435</name>
</gene>
<dbReference type="GO" id="GO:0000287">
    <property type="term" value="F:magnesium ion binding"/>
    <property type="evidence" value="ECO:0007669"/>
    <property type="project" value="UniProtKB-UniRule"/>
</dbReference>
<keyword evidence="4 8" id="KW-0276">Fatty acid metabolism</keyword>
<dbReference type="InterPro" id="IPR037143">
    <property type="entry name" value="4-PPantetheinyl_Trfase_dom_sf"/>
</dbReference>
<evidence type="ECO:0000256" key="3">
    <source>
        <dbReference type="ARBA" id="ARBA00022723"/>
    </source>
</evidence>
<evidence type="ECO:0000256" key="1">
    <source>
        <dbReference type="ARBA" id="ARBA00022516"/>
    </source>
</evidence>